<evidence type="ECO:0000313" key="2">
    <source>
        <dbReference type="EMBL" id="RXG85861.1"/>
    </source>
</evidence>
<keyword evidence="1" id="KW-1133">Transmembrane helix</keyword>
<sequence>MLKYLWDPANVITTVGLLFSSASLFLALSERLELSVAAALWAVLSDHLDGVVAGRTKDRDPDVAKMGKSLDGFADIVYGAVLPAVIVMQLSHLSLLALATATALLVAGAIRLSYFGNFGRSSDGHFLGLPLSYDVPLLALLFLVQPLIPAEAFSGVVNTCFLLLAVAHVSSIRVPSPNAATYATISVFAVASSAALASRSFE</sequence>
<proteinExistence type="predicted"/>
<dbReference type="Pfam" id="PF01066">
    <property type="entry name" value="CDP-OH_P_transf"/>
    <property type="match status" value="1"/>
</dbReference>
<evidence type="ECO:0000313" key="3">
    <source>
        <dbReference type="Proteomes" id="UP000290174"/>
    </source>
</evidence>
<comment type="caution">
    <text evidence="2">The sequence shown here is derived from an EMBL/GenBank/DDBJ whole genome shotgun (WGS) entry which is preliminary data.</text>
</comment>
<dbReference type="EMBL" id="RKMK01000053">
    <property type="protein sequence ID" value="RXG85861.1"/>
    <property type="molecule type" value="Genomic_DNA"/>
</dbReference>
<dbReference type="InterPro" id="IPR000462">
    <property type="entry name" value="CDP-OH_P_trans"/>
</dbReference>
<dbReference type="InterPro" id="IPR043130">
    <property type="entry name" value="CDP-OH_PTrfase_TM_dom"/>
</dbReference>
<organism evidence="2 3">
    <name type="scientific">Bradyrhizobium zhanjiangense</name>
    <dbReference type="NCBI Taxonomy" id="1325107"/>
    <lineage>
        <taxon>Bacteria</taxon>
        <taxon>Pseudomonadati</taxon>
        <taxon>Pseudomonadota</taxon>
        <taxon>Alphaproteobacteria</taxon>
        <taxon>Hyphomicrobiales</taxon>
        <taxon>Nitrobacteraceae</taxon>
        <taxon>Bradyrhizobium</taxon>
    </lineage>
</organism>
<evidence type="ECO:0008006" key="4">
    <source>
        <dbReference type="Google" id="ProtNLM"/>
    </source>
</evidence>
<accession>A0A4Q0Q9W0</accession>
<dbReference type="AlphaFoldDB" id="A0A4Q0Q9W0"/>
<gene>
    <name evidence="2" type="ORF">EAS61_34955</name>
</gene>
<dbReference type="Proteomes" id="UP000290174">
    <property type="component" value="Unassembled WGS sequence"/>
</dbReference>
<feature type="transmembrane region" description="Helical" evidence="1">
    <location>
        <begin position="9"/>
        <end position="28"/>
    </location>
</feature>
<name>A0A4Q0Q9W0_9BRAD</name>
<protein>
    <recommendedName>
        <fullName evidence="4">CDP-alcohol phosphatidyltransferase</fullName>
    </recommendedName>
</protein>
<keyword evidence="1" id="KW-0812">Transmembrane</keyword>
<reference evidence="2 3" key="1">
    <citation type="submission" date="2018-11" db="EMBL/GenBank/DDBJ databases">
        <title>Bradyrhizobium sp. nov., isolated from effective nodules of peanut in China.</title>
        <authorList>
            <person name="Li Y."/>
        </authorList>
    </citation>
    <scope>NUCLEOTIDE SEQUENCE [LARGE SCALE GENOMIC DNA]</scope>
    <source>
        <strain evidence="2 3">CCBAU 51770</strain>
    </source>
</reference>
<dbReference type="GO" id="GO:0016780">
    <property type="term" value="F:phosphotransferase activity, for other substituted phosphate groups"/>
    <property type="evidence" value="ECO:0007669"/>
    <property type="project" value="InterPro"/>
</dbReference>
<feature type="transmembrane region" description="Helical" evidence="1">
    <location>
        <begin position="96"/>
        <end position="114"/>
    </location>
</feature>
<dbReference type="GO" id="GO:0008654">
    <property type="term" value="P:phospholipid biosynthetic process"/>
    <property type="evidence" value="ECO:0007669"/>
    <property type="project" value="InterPro"/>
</dbReference>
<dbReference type="GO" id="GO:0016020">
    <property type="term" value="C:membrane"/>
    <property type="evidence" value="ECO:0007669"/>
    <property type="project" value="InterPro"/>
</dbReference>
<dbReference type="Gene3D" id="1.20.120.1760">
    <property type="match status" value="1"/>
</dbReference>
<dbReference type="RefSeq" id="WP_128956936.1">
    <property type="nucleotide sequence ID" value="NZ_RKMK01000053.1"/>
</dbReference>
<keyword evidence="1" id="KW-0472">Membrane</keyword>
<evidence type="ECO:0000256" key="1">
    <source>
        <dbReference type="SAM" id="Phobius"/>
    </source>
</evidence>